<name>A0A8T0J4Q3_CERPU</name>
<accession>A0A8T0J4Q3</accession>
<dbReference type="Pfam" id="PF00134">
    <property type="entry name" value="Cyclin_N"/>
    <property type="match status" value="1"/>
</dbReference>
<evidence type="ECO:0000313" key="3">
    <source>
        <dbReference type="Proteomes" id="UP000822688"/>
    </source>
</evidence>
<dbReference type="SUPFAM" id="SSF47954">
    <property type="entry name" value="Cyclin-like"/>
    <property type="match status" value="1"/>
</dbReference>
<organism evidence="2 3">
    <name type="scientific">Ceratodon purpureus</name>
    <name type="common">Fire moss</name>
    <name type="synonym">Dicranum purpureum</name>
    <dbReference type="NCBI Taxonomy" id="3225"/>
    <lineage>
        <taxon>Eukaryota</taxon>
        <taxon>Viridiplantae</taxon>
        <taxon>Streptophyta</taxon>
        <taxon>Embryophyta</taxon>
        <taxon>Bryophyta</taxon>
        <taxon>Bryophytina</taxon>
        <taxon>Bryopsida</taxon>
        <taxon>Dicranidae</taxon>
        <taxon>Pseudoditrichales</taxon>
        <taxon>Ditrichaceae</taxon>
        <taxon>Ceratodon</taxon>
    </lineage>
</organism>
<reference evidence="2" key="1">
    <citation type="submission" date="2020-06" db="EMBL/GenBank/DDBJ databases">
        <title>WGS assembly of Ceratodon purpureus strain R40.</title>
        <authorList>
            <person name="Carey S.B."/>
            <person name="Jenkins J."/>
            <person name="Shu S."/>
            <person name="Lovell J.T."/>
            <person name="Sreedasyam A."/>
            <person name="Maumus F."/>
            <person name="Tiley G.P."/>
            <person name="Fernandez-Pozo N."/>
            <person name="Barry K."/>
            <person name="Chen C."/>
            <person name="Wang M."/>
            <person name="Lipzen A."/>
            <person name="Daum C."/>
            <person name="Saski C.A."/>
            <person name="Payton A.C."/>
            <person name="Mcbreen J.C."/>
            <person name="Conrad R.E."/>
            <person name="Kollar L.M."/>
            <person name="Olsson S."/>
            <person name="Huttunen S."/>
            <person name="Landis J.B."/>
            <person name="Wickett N.J."/>
            <person name="Johnson M.G."/>
            <person name="Rensing S.A."/>
            <person name="Grimwood J."/>
            <person name="Schmutz J."/>
            <person name="Mcdaniel S.F."/>
        </authorList>
    </citation>
    <scope>NUCLEOTIDE SEQUENCE</scope>
    <source>
        <strain evidence="2">R40</strain>
    </source>
</reference>
<evidence type="ECO:0000259" key="1">
    <source>
        <dbReference type="Pfam" id="PF00134"/>
    </source>
</evidence>
<dbReference type="InterPro" id="IPR036915">
    <property type="entry name" value="Cyclin-like_sf"/>
</dbReference>
<keyword evidence="3" id="KW-1185">Reference proteome</keyword>
<proteinExistence type="predicted"/>
<dbReference type="Proteomes" id="UP000822688">
    <property type="component" value="Chromosome 1"/>
</dbReference>
<dbReference type="EMBL" id="CM026421">
    <property type="protein sequence ID" value="KAG0590890.1"/>
    <property type="molecule type" value="Genomic_DNA"/>
</dbReference>
<dbReference type="InterPro" id="IPR006671">
    <property type="entry name" value="Cyclin_N"/>
</dbReference>
<feature type="domain" description="Cyclin N-terminal" evidence="1">
    <location>
        <begin position="5"/>
        <end position="117"/>
    </location>
</feature>
<sequence length="239" mass="27319">MRLSSAQRRCYVAFLLHAFTELRFKPQSMTKYCAVLFFHRRYLPYLESQPRGFPRETDVQFNCLLCLWIASKLHETPPISIRKLQNLAKRTITDHYYTRRDFISAEVKFMKDIGYNLTTGPLVSTYIEELLAKFSQKSTEVGTNVSLKLCLAILDLLYVCKDEIVKKTPIELAGASILVAAYALAMPTDKCVFPMLTSLELETDISIGKLRRCARKILRCIATGIDSANRAIIVLEHIK</sequence>
<dbReference type="AlphaFoldDB" id="A0A8T0J4Q3"/>
<dbReference type="OrthoDB" id="1923367at2759"/>
<dbReference type="Gene3D" id="1.10.472.10">
    <property type="entry name" value="Cyclin-like"/>
    <property type="match status" value="2"/>
</dbReference>
<comment type="caution">
    <text evidence="2">The sequence shown here is derived from an EMBL/GenBank/DDBJ whole genome shotgun (WGS) entry which is preliminary data.</text>
</comment>
<evidence type="ECO:0000313" key="2">
    <source>
        <dbReference type="EMBL" id="KAG0590890.1"/>
    </source>
</evidence>
<protein>
    <recommendedName>
        <fullName evidence="1">Cyclin N-terminal domain-containing protein</fullName>
    </recommendedName>
</protein>
<gene>
    <name evidence="2" type="ORF">KC19_1G133200</name>
</gene>